<reference evidence="2 3" key="1">
    <citation type="submission" date="2018-06" db="EMBL/GenBank/DDBJ databases">
        <authorList>
            <consortium name="Pathogen Informatics"/>
            <person name="Doyle S."/>
        </authorList>
    </citation>
    <scope>NUCLEOTIDE SEQUENCE [LARGE SCALE GENOMIC DNA]</scope>
    <source>
        <strain evidence="2 3">NCTC12112</strain>
    </source>
</reference>
<evidence type="ECO:0000313" key="3">
    <source>
        <dbReference type="Proteomes" id="UP000249008"/>
    </source>
</evidence>
<gene>
    <name evidence="2" type="ORF">NCTC12112_02498</name>
</gene>
<dbReference type="Gene3D" id="3.40.50.300">
    <property type="entry name" value="P-loop containing nucleotide triphosphate hydrolases"/>
    <property type="match status" value="1"/>
</dbReference>
<dbReference type="GO" id="GO:0005524">
    <property type="term" value="F:ATP binding"/>
    <property type="evidence" value="ECO:0007669"/>
    <property type="project" value="InterPro"/>
</dbReference>
<evidence type="ECO:0000259" key="1">
    <source>
        <dbReference type="Pfam" id="PF07728"/>
    </source>
</evidence>
<dbReference type="RefSeq" id="WP_005980978.1">
    <property type="nucleotide sequence ID" value="NZ_BAABXY010000001.1"/>
</dbReference>
<dbReference type="KEGG" id="ful:C4N20_03075"/>
<proteinExistence type="predicted"/>
<feature type="domain" description="ATPase dynein-related AAA" evidence="1">
    <location>
        <begin position="84"/>
        <end position="224"/>
    </location>
</feature>
<evidence type="ECO:0000313" key="2">
    <source>
        <dbReference type="EMBL" id="SQJ10883.1"/>
    </source>
</evidence>
<dbReference type="PANTHER" id="PTHR42759:SF1">
    <property type="entry name" value="MAGNESIUM-CHELATASE SUBUNIT CHLD"/>
    <property type="match status" value="1"/>
</dbReference>
<name>A0AAX2JF58_9FUSO</name>
<dbReference type="GO" id="GO:0016887">
    <property type="term" value="F:ATP hydrolysis activity"/>
    <property type="evidence" value="ECO:0007669"/>
    <property type="project" value="InterPro"/>
</dbReference>
<dbReference type="EMBL" id="LS483487">
    <property type="protein sequence ID" value="SQJ10883.1"/>
    <property type="molecule type" value="Genomic_DNA"/>
</dbReference>
<protein>
    <submittedName>
        <fullName evidence="2">Gas vesicle protein GvpN</fullName>
    </submittedName>
</protein>
<dbReference type="AlphaFoldDB" id="A0AAX2JF58"/>
<dbReference type="InterPro" id="IPR027417">
    <property type="entry name" value="P-loop_NTPase"/>
</dbReference>
<dbReference type="Proteomes" id="UP000249008">
    <property type="component" value="Chromosome 1"/>
</dbReference>
<organism evidence="2 3">
    <name type="scientific">Fusobacterium ulcerans</name>
    <dbReference type="NCBI Taxonomy" id="861"/>
    <lineage>
        <taxon>Bacteria</taxon>
        <taxon>Fusobacteriati</taxon>
        <taxon>Fusobacteriota</taxon>
        <taxon>Fusobacteriia</taxon>
        <taxon>Fusobacteriales</taxon>
        <taxon>Fusobacteriaceae</taxon>
        <taxon>Fusobacterium</taxon>
    </lineage>
</organism>
<dbReference type="InterPro" id="IPR050764">
    <property type="entry name" value="CbbQ/NirQ/NorQ/GpvN"/>
</dbReference>
<dbReference type="Pfam" id="PF07728">
    <property type="entry name" value="AAA_5"/>
    <property type="match status" value="1"/>
</dbReference>
<dbReference type="InterPro" id="IPR011704">
    <property type="entry name" value="ATPase_dyneun-rel_AAA"/>
</dbReference>
<sequence>MEVKILKPTMEMKYAEELEALKSIDTGKKPENWLMSPKAVRTFILGSDKAIEHNGKKIKITKKFYGDDSLVERSIITLAGNRGLMLVGDPGTAKTMLSELLSAAICGTSTNTIQGTAGTTEDMIKYSWNYAMLLAKGPVREALVPAPLYIGMKEGMITRFEEITRCPLEMQDSMISVMSDKMLNIPEFAEEPVLYARPGFNVIATANTRDKGINEMSSALKRRFNFETVLPVSSVTIEAKIIEQECEKMFNEANIEMKIDHNVIEILALTFRELREGITYENIKVDVPSSVMSTAEAVSVYFQTAIDSYYYSDGKITADKLVQNIKGAVIKENRDDLSKLRNYFGTVVKKRAEKEGSLWIDYYEARNNLK</sequence>
<dbReference type="SUPFAM" id="SSF52540">
    <property type="entry name" value="P-loop containing nucleoside triphosphate hydrolases"/>
    <property type="match status" value="1"/>
</dbReference>
<dbReference type="GeneID" id="78453778"/>
<accession>A0AAX2JF58</accession>
<dbReference type="PANTHER" id="PTHR42759">
    <property type="entry name" value="MOXR FAMILY PROTEIN"/>
    <property type="match status" value="1"/>
</dbReference>